<evidence type="ECO:0000313" key="1">
    <source>
        <dbReference type="EMBL" id="KAI5660311.1"/>
    </source>
</evidence>
<dbReference type="Proteomes" id="UP001060085">
    <property type="component" value="Linkage Group LG06"/>
</dbReference>
<evidence type="ECO:0000313" key="2">
    <source>
        <dbReference type="Proteomes" id="UP001060085"/>
    </source>
</evidence>
<comment type="caution">
    <text evidence="1">The sequence shown here is derived from an EMBL/GenBank/DDBJ whole genome shotgun (WGS) entry which is preliminary data.</text>
</comment>
<protein>
    <submittedName>
        <fullName evidence="1">Uncharacterized protein</fullName>
    </submittedName>
</protein>
<proteinExistence type="predicted"/>
<gene>
    <name evidence="1" type="ORF">M9H77_29104</name>
</gene>
<dbReference type="EMBL" id="CM044706">
    <property type="protein sequence ID" value="KAI5660311.1"/>
    <property type="molecule type" value="Genomic_DNA"/>
</dbReference>
<organism evidence="1 2">
    <name type="scientific">Catharanthus roseus</name>
    <name type="common">Madagascar periwinkle</name>
    <name type="synonym">Vinca rosea</name>
    <dbReference type="NCBI Taxonomy" id="4058"/>
    <lineage>
        <taxon>Eukaryota</taxon>
        <taxon>Viridiplantae</taxon>
        <taxon>Streptophyta</taxon>
        <taxon>Embryophyta</taxon>
        <taxon>Tracheophyta</taxon>
        <taxon>Spermatophyta</taxon>
        <taxon>Magnoliopsida</taxon>
        <taxon>eudicotyledons</taxon>
        <taxon>Gunneridae</taxon>
        <taxon>Pentapetalae</taxon>
        <taxon>asterids</taxon>
        <taxon>lamiids</taxon>
        <taxon>Gentianales</taxon>
        <taxon>Apocynaceae</taxon>
        <taxon>Rauvolfioideae</taxon>
        <taxon>Vinceae</taxon>
        <taxon>Catharanthinae</taxon>
        <taxon>Catharanthus</taxon>
    </lineage>
</organism>
<accession>A0ACC0AHV1</accession>
<keyword evidence="2" id="KW-1185">Reference proteome</keyword>
<sequence length="749" mass="82667">MSSQQKEHLYSCQEEEEEQKEFDLGSEEADSPVPLTVTSRVLYMLGDITSGPAYRFAQWLELVRKRSGKYRSSGFPNRPHRADSMLLSAEESASDVSSPVEQATEVSLWERLGNSAMLNIESSAFSWNMLSSLHHTEHTSSTEQSEDETNKPLEVTVNSGGVVFFALFNQPENDKSSTKEAVAVIKIASSRMATQSERLGYEFAKRLGVQTPQARVIHNSSPEWLQIKEAAEKARDAAISEGDEAGEMTCSELLEALELSRCLLLLNYVHGSPLLESSSAFESQEAAEKTAAALGRILLLDLVIRNEDRLPCHHLRWRGNSANLLLADKVAKNTDALELAMDSVIKKYGPRVMQALQKERRSTSIESRFGTPRSGLVPQNDLSDIAGSPNAGSQTPTEAKSLDFHVVAIDSGVPRRPPAGKRATDQESYPKLVELLINSSTYASNILYEITGGKLGSSPEDSEVINNSQLTDMGSIVHGFRSGFRAAVRDMQGFHIFLLTLNQKLDGLLRIFLNTVNRASGDPDREDMMIPQSPSQSCGFNIHVPSPPSKERNSENNSDVNMAESQSTAPRLSASGCRDSLDSGSPLSREAWHGKLNRGSGEALHGLRMTSKLRDFQKYAKVDAELNKELEQWNEMLRNDAVKLCQENNFNTGFFEGSDSNCVVDAYELKVRLEHILERIQLISDAANTEKPSSVSDYLFIGGALAARSAYTLQHLQISHILCLCANEIGQSDSQFPDLFEYKNFSVSA</sequence>
<name>A0ACC0AHV1_CATRO</name>
<reference evidence="2" key="1">
    <citation type="journal article" date="2023" name="Nat. Plants">
        <title>Single-cell RNA sequencing provides a high-resolution roadmap for understanding the multicellular compartmentation of specialized metabolism.</title>
        <authorList>
            <person name="Sun S."/>
            <person name="Shen X."/>
            <person name="Li Y."/>
            <person name="Li Y."/>
            <person name="Wang S."/>
            <person name="Li R."/>
            <person name="Zhang H."/>
            <person name="Shen G."/>
            <person name="Guo B."/>
            <person name="Wei J."/>
            <person name="Xu J."/>
            <person name="St-Pierre B."/>
            <person name="Chen S."/>
            <person name="Sun C."/>
        </authorList>
    </citation>
    <scope>NUCLEOTIDE SEQUENCE [LARGE SCALE GENOMIC DNA]</scope>
</reference>